<accession>A0A1P8DUP7</accession>
<proteinExistence type="predicted"/>
<dbReference type="KEGG" id="vg:54979337"/>
<organism evidence="1 2">
    <name type="scientific">Escherichia phage vB_EcoS-IME253</name>
    <dbReference type="NCBI Taxonomy" id="1933412"/>
    <lineage>
        <taxon>Viruses</taxon>
        <taxon>Duplodnaviria</taxon>
        <taxon>Heunggongvirae</taxon>
        <taxon>Uroviricota</taxon>
        <taxon>Caudoviricetes</taxon>
        <taxon>Drexlerviridae</taxon>
        <taxon>Braunvirinae</taxon>
        <taxon>Rtpvirus</taxon>
        <taxon>Rtpvirus IME253</taxon>
    </lineage>
</organism>
<evidence type="ECO:0000313" key="1">
    <source>
        <dbReference type="EMBL" id="APU93232.1"/>
    </source>
</evidence>
<evidence type="ECO:0000313" key="2">
    <source>
        <dbReference type="Proteomes" id="UP000225515"/>
    </source>
</evidence>
<dbReference type="RefSeq" id="YP_009789197.1">
    <property type="nucleotide sequence ID" value="NC_047810.1"/>
</dbReference>
<dbReference type="EMBL" id="KX130960">
    <property type="protein sequence ID" value="APU93232.1"/>
    <property type="molecule type" value="Genomic_DNA"/>
</dbReference>
<protein>
    <submittedName>
        <fullName evidence="1">Uncharacterized protein</fullName>
    </submittedName>
</protein>
<sequence>MWDVKLSIRLMGRSCKNCTQDYIASVAAISAEDAVAKVKELSGADPDTHKFLVAYVRERK</sequence>
<name>A0A1P8DUP7_9CAUD</name>
<dbReference type="Proteomes" id="UP000225515">
    <property type="component" value="Segment"/>
</dbReference>
<keyword evidence="2" id="KW-1185">Reference proteome</keyword>
<reference evidence="1 2" key="1">
    <citation type="submission" date="2016-04" db="EMBL/GenBank/DDBJ databases">
        <title>An efficient strategy for bacteriophage contamination control in bacterial fermentation.</title>
        <authorList>
            <person name="Xing S."/>
            <person name="Sun Q."/>
            <person name="An X."/>
            <person name="Mi Z."/>
            <person name="Tong Y."/>
        </authorList>
    </citation>
    <scope>NUCLEOTIDE SEQUENCE [LARGE SCALE GENOMIC DNA]</scope>
</reference>
<dbReference type="GeneID" id="54979337"/>